<proteinExistence type="predicted"/>
<accession>A0A1D1VIL8</accession>
<comment type="caution">
    <text evidence="1">The sequence shown here is derived from an EMBL/GenBank/DDBJ whole genome shotgun (WGS) entry which is preliminary data.</text>
</comment>
<gene>
    <name evidence="1" type="primary">RvY_11572-1</name>
    <name evidence="1" type="synonym">RvY_11572.1</name>
    <name evidence="1" type="ORF">RvY_11572</name>
</gene>
<evidence type="ECO:0000313" key="2">
    <source>
        <dbReference type="Proteomes" id="UP000186922"/>
    </source>
</evidence>
<keyword evidence="2" id="KW-1185">Reference proteome</keyword>
<protein>
    <submittedName>
        <fullName evidence="1">Uncharacterized protein</fullName>
    </submittedName>
</protein>
<organism evidence="1 2">
    <name type="scientific">Ramazzottius varieornatus</name>
    <name type="common">Water bear</name>
    <name type="synonym">Tardigrade</name>
    <dbReference type="NCBI Taxonomy" id="947166"/>
    <lineage>
        <taxon>Eukaryota</taxon>
        <taxon>Metazoa</taxon>
        <taxon>Ecdysozoa</taxon>
        <taxon>Tardigrada</taxon>
        <taxon>Eutardigrada</taxon>
        <taxon>Parachela</taxon>
        <taxon>Hypsibioidea</taxon>
        <taxon>Ramazzottiidae</taxon>
        <taxon>Ramazzottius</taxon>
    </lineage>
</organism>
<dbReference type="AlphaFoldDB" id="A0A1D1VIL8"/>
<name>A0A1D1VIL8_RAMVA</name>
<reference evidence="1 2" key="1">
    <citation type="journal article" date="2016" name="Nat. Commun.">
        <title>Extremotolerant tardigrade genome and improved radiotolerance of human cultured cells by tardigrade-unique protein.</title>
        <authorList>
            <person name="Hashimoto T."/>
            <person name="Horikawa D.D."/>
            <person name="Saito Y."/>
            <person name="Kuwahara H."/>
            <person name="Kozuka-Hata H."/>
            <person name="Shin-I T."/>
            <person name="Minakuchi Y."/>
            <person name="Ohishi K."/>
            <person name="Motoyama A."/>
            <person name="Aizu T."/>
            <person name="Enomoto A."/>
            <person name="Kondo K."/>
            <person name="Tanaka S."/>
            <person name="Hara Y."/>
            <person name="Koshikawa S."/>
            <person name="Sagara H."/>
            <person name="Miura T."/>
            <person name="Yokobori S."/>
            <person name="Miyagawa K."/>
            <person name="Suzuki Y."/>
            <person name="Kubo T."/>
            <person name="Oyama M."/>
            <person name="Kohara Y."/>
            <person name="Fujiyama A."/>
            <person name="Arakawa K."/>
            <person name="Katayama T."/>
            <person name="Toyoda A."/>
            <person name="Kunieda T."/>
        </authorList>
    </citation>
    <scope>NUCLEOTIDE SEQUENCE [LARGE SCALE GENOMIC DNA]</scope>
    <source>
        <strain evidence="1 2">YOKOZUNA-1</strain>
    </source>
</reference>
<evidence type="ECO:0000313" key="1">
    <source>
        <dbReference type="EMBL" id="GAV00771.1"/>
    </source>
</evidence>
<dbReference type="EMBL" id="BDGG01000006">
    <property type="protein sequence ID" value="GAV00771.1"/>
    <property type="molecule type" value="Genomic_DNA"/>
</dbReference>
<sequence>MTAYYFAEAVDCIALYHGIHLDYFYLHPKPQSVIAVVEALWSPTPLRGNNSFCCDVCARNSCAMKVYQSMKKAGLIPKAVQRGSRIIIPCTDCSYIRGWKAAKSAVTSFTPEHF</sequence>
<dbReference type="Proteomes" id="UP000186922">
    <property type="component" value="Unassembled WGS sequence"/>
</dbReference>